<evidence type="ECO:0008006" key="3">
    <source>
        <dbReference type="Google" id="ProtNLM"/>
    </source>
</evidence>
<name>A0A6N2WF63_9FIRM</name>
<accession>A0A6N2WF63</accession>
<protein>
    <recommendedName>
        <fullName evidence="3">Tetratricopeptide repeat protein</fullName>
    </recommendedName>
</protein>
<evidence type="ECO:0000256" key="1">
    <source>
        <dbReference type="SAM" id="Phobius"/>
    </source>
</evidence>
<evidence type="ECO:0000313" key="2">
    <source>
        <dbReference type="EMBL" id="VYT40870.1"/>
    </source>
</evidence>
<dbReference type="AlphaFoldDB" id="A0A6N2WF63"/>
<gene>
    <name evidence="2" type="ORF">CNLFYP112_00988</name>
</gene>
<proteinExistence type="predicted"/>
<dbReference type="EMBL" id="CACRTG010000046">
    <property type="protein sequence ID" value="VYT40870.1"/>
    <property type="molecule type" value="Genomic_DNA"/>
</dbReference>
<feature type="transmembrane region" description="Helical" evidence="1">
    <location>
        <begin position="7"/>
        <end position="25"/>
    </location>
</feature>
<reference evidence="2" key="1">
    <citation type="submission" date="2019-11" db="EMBL/GenBank/DDBJ databases">
        <authorList>
            <person name="Feng L."/>
        </authorList>
    </citation>
    <scope>NUCLEOTIDE SEQUENCE</scope>
    <source>
        <strain evidence="2">CnexileLFYP112</strain>
    </source>
</reference>
<organism evidence="2">
    <name type="scientific">[Clostridium] nexile</name>
    <dbReference type="NCBI Taxonomy" id="29361"/>
    <lineage>
        <taxon>Bacteria</taxon>
        <taxon>Bacillati</taxon>
        <taxon>Bacillota</taxon>
        <taxon>Clostridia</taxon>
        <taxon>Lachnospirales</taxon>
        <taxon>Lachnospiraceae</taxon>
        <taxon>Tyzzerella</taxon>
    </lineage>
</organism>
<keyword evidence="1" id="KW-0812">Transmembrane</keyword>
<feature type="transmembrane region" description="Helical" evidence="1">
    <location>
        <begin position="31"/>
        <end position="53"/>
    </location>
</feature>
<sequence>MKKRLKDVWKPMLIVAFLFILGSFLPNGKQILFYMAAVCLILLICFLAAMFLLDRYQKSKTPYMSDYLKTCDAKKFLEQCEQLERKKKADTDSYYALVQDLISAYLVNGDFASARKWLAYMESKQKLAGKYKENVKNLGVLCAVMENDYPRAARLIEDMRDMVRKKPKNKHLRQKLANAVLVLDARTGEQKVAKEYYEKLFTKGTRNLSEKIWCKYHLLAAYELEQNEDKIKECLVYLDQHGNNTYMAKIAREKRKSMDI</sequence>
<keyword evidence="1" id="KW-1133">Transmembrane helix</keyword>
<keyword evidence="1" id="KW-0472">Membrane</keyword>